<evidence type="ECO:0000256" key="10">
    <source>
        <dbReference type="ARBA" id="ARBA00022857"/>
    </source>
</evidence>
<dbReference type="Pfam" id="PF02873">
    <property type="entry name" value="MurB_C"/>
    <property type="match status" value="1"/>
</dbReference>
<dbReference type="RefSeq" id="WP_091113314.1">
    <property type="nucleotide sequence ID" value="NZ_BKAF01000015.1"/>
</dbReference>
<evidence type="ECO:0000256" key="14">
    <source>
        <dbReference type="ARBA" id="ARBA00023306"/>
    </source>
</evidence>
<feature type="active site" description="Proton donor" evidence="17">
    <location>
        <position position="245"/>
    </location>
</feature>
<dbReference type="Gene3D" id="3.90.78.10">
    <property type="entry name" value="UDP-N-acetylenolpyruvoylglucosamine reductase, C-terminal domain"/>
    <property type="match status" value="1"/>
</dbReference>
<dbReference type="InterPro" id="IPR036635">
    <property type="entry name" value="MurB_C_sf"/>
</dbReference>
<dbReference type="EC" id="1.3.1.98" evidence="17"/>
<dbReference type="InterPro" id="IPR011601">
    <property type="entry name" value="MurB_C"/>
</dbReference>
<name>A0A1I3HZD7_9ACTN</name>
<dbReference type="PANTHER" id="PTHR21071:SF4">
    <property type="entry name" value="UDP-N-ACETYLENOLPYRUVOYLGLUCOSAMINE REDUCTASE"/>
    <property type="match status" value="1"/>
</dbReference>
<evidence type="ECO:0000256" key="11">
    <source>
        <dbReference type="ARBA" id="ARBA00022960"/>
    </source>
</evidence>
<dbReference type="PROSITE" id="PS51387">
    <property type="entry name" value="FAD_PCMH"/>
    <property type="match status" value="1"/>
</dbReference>
<dbReference type="OrthoDB" id="9804753at2"/>
<sequence length="343" mass="35417">MPDQTLLADHTTLHLGGPARRFVVARTEAELVAAVRRADEVGEPLLVLGGGSNLVVGDAGFDGTVVQVATTGVLPDVEGDDASCGGVLVTVAAGESWDALVATAVERGWVGIEALSGIPGSVGATPIQNVGAYGQEVSQTVASVRVWDRTLHGVRTFANADCDFAYRHSRFKADPGRQVVLSVTFQLAQGTLGAPVGYAELARTLGVEPGQRAPLAACREAVLGLRRGKGMVLDEADHDTWSAGSFFTNPVVAPEVVPEGAPAWPVDGGVKTSAAWLIEHAGFGKGYGSGAVAVSGKHTLALTNRGGATTEDLLGLAREVRDGVEARFGIRLVNEPVLLGCVL</sequence>
<reference evidence="19 20" key="1">
    <citation type="submission" date="2016-10" db="EMBL/GenBank/DDBJ databases">
        <authorList>
            <person name="de Groot N.N."/>
        </authorList>
    </citation>
    <scope>NUCLEOTIDE SEQUENCE [LARGE SCALE GENOMIC DNA]</scope>
    <source>
        <strain evidence="19 20">CGMCC 1.11156</strain>
    </source>
</reference>
<dbReference type="SUPFAM" id="SSF56176">
    <property type="entry name" value="FAD-binding/transporter-associated domain-like"/>
    <property type="match status" value="1"/>
</dbReference>
<dbReference type="InterPro" id="IPR006094">
    <property type="entry name" value="Oxid_FAD_bind_N"/>
</dbReference>
<dbReference type="NCBIfam" id="NF010478">
    <property type="entry name" value="PRK13903.1"/>
    <property type="match status" value="1"/>
</dbReference>
<dbReference type="SUPFAM" id="SSF56194">
    <property type="entry name" value="Uridine diphospho-N-Acetylenolpyruvylglucosamine reductase, MurB, C-terminal domain"/>
    <property type="match status" value="1"/>
</dbReference>
<comment type="pathway">
    <text evidence="4 17">Cell wall biogenesis; peptidoglycan biosynthesis.</text>
</comment>
<dbReference type="PANTHER" id="PTHR21071">
    <property type="entry name" value="UDP-N-ACETYLENOLPYRUVOYLGLUCOSAMINE REDUCTASE"/>
    <property type="match status" value="1"/>
</dbReference>
<dbReference type="Pfam" id="PF01565">
    <property type="entry name" value="FAD_binding_4"/>
    <property type="match status" value="1"/>
</dbReference>
<dbReference type="AlphaFoldDB" id="A0A1I3HZD7"/>
<proteinExistence type="inferred from homology"/>
<keyword evidence="20" id="KW-1185">Reference proteome</keyword>
<evidence type="ECO:0000256" key="16">
    <source>
        <dbReference type="ARBA" id="ARBA00048914"/>
    </source>
</evidence>
<evidence type="ECO:0000256" key="3">
    <source>
        <dbReference type="ARBA" id="ARBA00004496"/>
    </source>
</evidence>
<dbReference type="InterPro" id="IPR003170">
    <property type="entry name" value="MurB"/>
</dbReference>
<comment type="similarity">
    <text evidence="5 17">Belongs to the MurB family.</text>
</comment>
<evidence type="ECO:0000256" key="7">
    <source>
        <dbReference type="ARBA" id="ARBA00022618"/>
    </source>
</evidence>
<dbReference type="InterPro" id="IPR016167">
    <property type="entry name" value="FAD-bd_PCMH_sub1"/>
</dbReference>
<keyword evidence="14 17" id="KW-0131">Cell cycle</keyword>
<evidence type="ECO:0000256" key="2">
    <source>
        <dbReference type="ARBA" id="ARBA00003921"/>
    </source>
</evidence>
<dbReference type="InterPro" id="IPR016169">
    <property type="entry name" value="FAD-bd_PCMH_sub2"/>
</dbReference>
<evidence type="ECO:0000256" key="6">
    <source>
        <dbReference type="ARBA" id="ARBA00022490"/>
    </source>
</evidence>
<comment type="cofactor">
    <cofactor evidence="1 17">
        <name>FAD</name>
        <dbReference type="ChEBI" id="CHEBI:57692"/>
    </cofactor>
</comment>
<evidence type="ECO:0000313" key="19">
    <source>
        <dbReference type="EMBL" id="SFI41061.1"/>
    </source>
</evidence>
<evidence type="ECO:0000256" key="17">
    <source>
        <dbReference type="HAMAP-Rule" id="MF_00037"/>
    </source>
</evidence>
<dbReference type="GO" id="GO:0071555">
    <property type="term" value="P:cell wall organization"/>
    <property type="evidence" value="ECO:0007669"/>
    <property type="project" value="UniProtKB-KW"/>
</dbReference>
<dbReference type="GO" id="GO:0008360">
    <property type="term" value="P:regulation of cell shape"/>
    <property type="evidence" value="ECO:0007669"/>
    <property type="project" value="UniProtKB-KW"/>
</dbReference>
<dbReference type="Gene3D" id="3.30.465.10">
    <property type="match status" value="1"/>
</dbReference>
<dbReference type="GO" id="GO:0008762">
    <property type="term" value="F:UDP-N-acetylmuramate dehydrogenase activity"/>
    <property type="evidence" value="ECO:0007669"/>
    <property type="project" value="UniProtKB-UniRule"/>
</dbReference>
<dbReference type="InterPro" id="IPR016166">
    <property type="entry name" value="FAD-bd_PCMH"/>
</dbReference>
<evidence type="ECO:0000256" key="15">
    <source>
        <dbReference type="ARBA" id="ARBA00023316"/>
    </source>
</evidence>
<keyword evidence="15 17" id="KW-0961">Cell wall biogenesis/degradation</keyword>
<keyword evidence="7 17" id="KW-0132">Cell division</keyword>
<dbReference type="Proteomes" id="UP000198649">
    <property type="component" value="Unassembled WGS sequence"/>
</dbReference>
<dbReference type="GO" id="GO:0009252">
    <property type="term" value="P:peptidoglycan biosynthetic process"/>
    <property type="evidence" value="ECO:0007669"/>
    <property type="project" value="UniProtKB-UniRule"/>
</dbReference>
<evidence type="ECO:0000256" key="9">
    <source>
        <dbReference type="ARBA" id="ARBA00022827"/>
    </source>
</evidence>
<keyword evidence="12 17" id="KW-0573">Peptidoglycan synthesis</keyword>
<evidence type="ECO:0000313" key="20">
    <source>
        <dbReference type="Proteomes" id="UP000198649"/>
    </source>
</evidence>
<feature type="active site" evidence="17">
    <location>
        <position position="335"/>
    </location>
</feature>
<dbReference type="STRING" id="1005945.SAMN05216561_10852"/>
<evidence type="ECO:0000256" key="8">
    <source>
        <dbReference type="ARBA" id="ARBA00022630"/>
    </source>
</evidence>
<organism evidence="19 20">
    <name type="scientific">Nocardioides psychrotolerans</name>
    <dbReference type="NCBI Taxonomy" id="1005945"/>
    <lineage>
        <taxon>Bacteria</taxon>
        <taxon>Bacillati</taxon>
        <taxon>Actinomycetota</taxon>
        <taxon>Actinomycetes</taxon>
        <taxon>Propionibacteriales</taxon>
        <taxon>Nocardioidaceae</taxon>
        <taxon>Nocardioides</taxon>
    </lineage>
</organism>
<keyword evidence="8 17" id="KW-0285">Flavoprotein</keyword>
<keyword evidence="10 17" id="KW-0521">NADP</keyword>
<dbReference type="EMBL" id="FOQG01000008">
    <property type="protein sequence ID" value="SFI41061.1"/>
    <property type="molecule type" value="Genomic_DNA"/>
</dbReference>
<dbReference type="GO" id="GO:0051301">
    <property type="term" value="P:cell division"/>
    <property type="evidence" value="ECO:0007669"/>
    <property type="project" value="UniProtKB-KW"/>
</dbReference>
<accession>A0A1I3HZD7</accession>
<comment type="function">
    <text evidence="2 17">Cell wall formation.</text>
</comment>
<feature type="active site" evidence="17">
    <location>
        <position position="167"/>
    </location>
</feature>
<dbReference type="Gene3D" id="3.30.43.10">
    <property type="entry name" value="Uridine Diphospho-n-acetylenolpyruvylglucosamine Reductase, domain 2"/>
    <property type="match status" value="1"/>
</dbReference>
<evidence type="ECO:0000256" key="13">
    <source>
        <dbReference type="ARBA" id="ARBA00023002"/>
    </source>
</evidence>
<gene>
    <name evidence="17" type="primary">murB</name>
    <name evidence="19" type="ORF">SAMN05216561_10852</name>
</gene>
<keyword evidence="6 17" id="KW-0963">Cytoplasm</keyword>
<dbReference type="GO" id="GO:0005829">
    <property type="term" value="C:cytosol"/>
    <property type="evidence" value="ECO:0007669"/>
    <property type="project" value="TreeGrafter"/>
</dbReference>
<protein>
    <recommendedName>
        <fullName evidence="17">UDP-N-acetylenolpyruvoylglucosamine reductase</fullName>
        <ecNumber evidence="17">1.3.1.98</ecNumber>
    </recommendedName>
    <alternativeName>
        <fullName evidence="17">UDP-N-acetylmuramate dehydrogenase</fullName>
    </alternativeName>
</protein>
<keyword evidence="11 17" id="KW-0133">Cell shape</keyword>
<evidence type="ECO:0000256" key="12">
    <source>
        <dbReference type="ARBA" id="ARBA00022984"/>
    </source>
</evidence>
<evidence type="ECO:0000256" key="5">
    <source>
        <dbReference type="ARBA" id="ARBA00010485"/>
    </source>
</evidence>
<dbReference type="GO" id="GO:0071949">
    <property type="term" value="F:FAD binding"/>
    <property type="evidence" value="ECO:0007669"/>
    <property type="project" value="InterPro"/>
</dbReference>
<keyword evidence="13 17" id="KW-0560">Oxidoreductase</keyword>
<dbReference type="InterPro" id="IPR036318">
    <property type="entry name" value="FAD-bd_PCMH-like_sf"/>
</dbReference>
<dbReference type="HAMAP" id="MF_00037">
    <property type="entry name" value="MurB"/>
    <property type="match status" value="1"/>
</dbReference>
<comment type="catalytic activity">
    <reaction evidence="16 17">
        <text>UDP-N-acetyl-alpha-D-muramate + NADP(+) = UDP-N-acetyl-3-O-(1-carboxyvinyl)-alpha-D-glucosamine + NADPH + H(+)</text>
        <dbReference type="Rhea" id="RHEA:12248"/>
        <dbReference type="ChEBI" id="CHEBI:15378"/>
        <dbReference type="ChEBI" id="CHEBI:57783"/>
        <dbReference type="ChEBI" id="CHEBI:58349"/>
        <dbReference type="ChEBI" id="CHEBI:68483"/>
        <dbReference type="ChEBI" id="CHEBI:70757"/>
        <dbReference type="EC" id="1.3.1.98"/>
    </reaction>
</comment>
<evidence type="ECO:0000259" key="18">
    <source>
        <dbReference type="PROSITE" id="PS51387"/>
    </source>
</evidence>
<comment type="subcellular location">
    <subcellularLocation>
        <location evidence="3 17">Cytoplasm</location>
    </subcellularLocation>
</comment>
<dbReference type="UniPathway" id="UPA00219"/>
<evidence type="ECO:0000256" key="1">
    <source>
        <dbReference type="ARBA" id="ARBA00001974"/>
    </source>
</evidence>
<feature type="domain" description="FAD-binding PCMH-type" evidence="18">
    <location>
        <begin position="15"/>
        <end position="190"/>
    </location>
</feature>
<keyword evidence="9 17" id="KW-0274">FAD</keyword>
<evidence type="ECO:0000256" key="4">
    <source>
        <dbReference type="ARBA" id="ARBA00004752"/>
    </source>
</evidence>